<dbReference type="InterPro" id="IPR029453">
    <property type="entry name" value="Rictor_IV"/>
</dbReference>
<evidence type="ECO:0000259" key="4">
    <source>
        <dbReference type="SMART" id="SM01308"/>
    </source>
</evidence>
<feature type="domain" description="Rapamycin-insensitive companion of mTOR" evidence="5">
    <location>
        <begin position="907"/>
        <end position="982"/>
    </location>
</feature>
<name>A0A4U5M3W0_STECR</name>
<dbReference type="GO" id="GO:0038203">
    <property type="term" value="P:TORC2 signaling"/>
    <property type="evidence" value="ECO:0007669"/>
    <property type="project" value="TreeGrafter"/>
</dbReference>
<dbReference type="InterPro" id="IPR029452">
    <property type="entry name" value="RICTOR_V"/>
</dbReference>
<dbReference type="InterPro" id="IPR028267">
    <property type="entry name" value="Pianissimo_N"/>
</dbReference>
<dbReference type="InterPro" id="IPR029451">
    <property type="entry name" value="RICTOR_M"/>
</dbReference>
<dbReference type="Pfam" id="PF14663">
    <property type="entry name" value="RasGEF_N_2"/>
    <property type="match status" value="1"/>
</dbReference>
<sequence>MYAQPGPSRLKSRRRGRRPPPVTEPHISYSELIDYLSSTDFSELEANVESFFVNLNRVALQLKDRNEAQVGNEEFFNLAFHKFLYLLNNKQSCVRTVVLRIFRLLLVKERVLQQYLHYRLDIVVLRALDMHLNGEAERIQALKMMVRMFEIYRKTNEPDRLHFRKSFLQSAVAVVRAALPKKSGEQKTTDEELKKGNRLWLGAFAFLLETSILEPKLVISSIGTEWLVRILMEPAITQRIVGQVCRILIAWLDCPVLRAEGRLNFVLEKLFSPLIEIGFFYQPAPDEDGKSSMSPRVVDTLEICSFVANPHLAKIRDMAIDICCQFVDLPYAEKKFATWNEALEYYATMHYPDRFKCGITQEFVLAEHTPVFNDHVDLLGSFRAAAVYVLVNAGLSQSLVRLILSVPDEPSGVKATLLLSDLLRTGASVLPRDWRIRLMSLASAATEDEEKAMILVYRLSQLNELILTRPTRTTIISNTELFVQNVNEPEKLPHEKTHSKKKSGHVLDERAVYSVLEEHLPDAVSHGVINWTKVDHVLQAFESDEGWRALKNCKHNDRCHTFFGEIVAFFLPHKGHLLMKGMEHEKFVVECGCRLFRLLAPLCDELHYRELLEHFVKDFADQIRKENLGSGVLALKNIMNTGAMHYFALIGAISSTKRGCEIMDHMMVFQIFLDFMNSTTPSEYVKLIVSCLDYSTPDSLARLILSTALTATSDTSRKWVIRFIGVSPAFKNRIYSDFISRNLIQRLGDSSPKVVRHVVKILHSWLPQNPGAYGMLNLLGPSLKTHGDAGVLLKTHIYSSEEMTFKNMNAAEEFLRFWDTRFNDRYVEVVEDEVRSTLTSVRRTMHGTFGRPSNERDGNWSIPVPIHLFGVLARHKTGLSLLKKARIVEELLTRLREVTWMTYETDGLPIKAALLGLAHIIGNVSKDPRISEIVPPETVPIIARFAEECQLLSVRGTALWAMNIIGAGEFGALQLAKIGWESNRHQDALEEVQQGLYEFVPSPRIHLPCFESGPNRPHGLETVREESESDEPTSVDLEESLLNAATMMRLVNVDQDPEAHFSSAYRSQIGMKKLSTTRKLSYLPTDRQVVATDVYREIVEGTKSLVSRQATAMHSMWSYVSFPCEVYLMTEDVFRKAPLPKKLSTSSMGRNENRNFHFDHNYKICFHCKGSRNARDPLDENVRNDTLQNINLMEILSKSQEKKLFQTYRSNRNVFKNRCLYADVLELLSERKYRLGTRSLLHQLFWKAFQVEL</sequence>
<keyword evidence="7" id="KW-1185">Reference proteome</keyword>
<evidence type="ECO:0000256" key="2">
    <source>
        <dbReference type="SAM" id="MobiDB-lite"/>
    </source>
</evidence>
<dbReference type="Pfam" id="PF14666">
    <property type="entry name" value="RICTOR_M"/>
    <property type="match status" value="1"/>
</dbReference>
<dbReference type="Proteomes" id="UP000298663">
    <property type="component" value="Unassembled WGS sequence"/>
</dbReference>
<accession>A0A4U5M3W0</accession>
<evidence type="ECO:0000313" key="7">
    <source>
        <dbReference type="Proteomes" id="UP000298663"/>
    </source>
</evidence>
<dbReference type="STRING" id="34508.A0A4U5M3W0"/>
<reference evidence="6 7" key="1">
    <citation type="journal article" date="2015" name="Genome Biol.">
        <title>Comparative genomics of Steinernema reveals deeply conserved gene regulatory networks.</title>
        <authorList>
            <person name="Dillman A.R."/>
            <person name="Macchietto M."/>
            <person name="Porter C.F."/>
            <person name="Rogers A."/>
            <person name="Williams B."/>
            <person name="Antoshechkin I."/>
            <person name="Lee M.M."/>
            <person name="Goodwin Z."/>
            <person name="Lu X."/>
            <person name="Lewis E.E."/>
            <person name="Goodrich-Blair H."/>
            <person name="Stock S.P."/>
            <person name="Adams B.J."/>
            <person name="Sternberg P.W."/>
            <person name="Mortazavi A."/>
        </authorList>
    </citation>
    <scope>NUCLEOTIDE SEQUENCE [LARGE SCALE GENOMIC DNA]</scope>
    <source>
        <strain evidence="6 7">ALL</strain>
    </source>
</reference>
<evidence type="ECO:0000259" key="5">
    <source>
        <dbReference type="SMART" id="SM01310"/>
    </source>
</evidence>
<dbReference type="AlphaFoldDB" id="A0A4U5M3W0"/>
<protein>
    <recommendedName>
        <fullName evidence="8">Rapamycin-insensitive companion of mTOR N-terminal domain-containing protein</fullName>
    </recommendedName>
</protein>
<feature type="domain" description="Rapamycin-insensitive companion of mTOR middle" evidence="3">
    <location>
        <begin position="520"/>
        <end position="730"/>
    </location>
</feature>
<dbReference type="OrthoDB" id="271111at2759"/>
<dbReference type="GO" id="GO:0043539">
    <property type="term" value="F:protein serine/threonine kinase activator activity"/>
    <property type="evidence" value="ECO:0007669"/>
    <property type="project" value="TreeGrafter"/>
</dbReference>
<dbReference type="PANTHER" id="PTHR13298:SF11">
    <property type="entry name" value="RAPAMYCIN-INSENSITIVE COMPANION OF MTOR"/>
    <property type="match status" value="1"/>
</dbReference>
<dbReference type="Pfam" id="PF14668">
    <property type="entry name" value="RICTOR_V"/>
    <property type="match status" value="1"/>
</dbReference>
<evidence type="ECO:0000259" key="3">
    <source>
        <dbReference type="SMART" id="SM01307"/>
    </source>
</evidence>
<dbReference type="SUPFAM" id="SSF48371">
    <property type="entry name" value="ARM repeat"/>
    <property type="match status" value="1"/>
</dbReference>
<dbReference type="GO" id="GO:0031932">
    <property type="term" value="C:TORC2 complex"/>
    <property type="evidence" value="ECO:0007669"/>
    <property type="project" value="InterPro"/>
</dbReference>
<evidence type="ECO:0008006" key="8">
    <source>
        <dbReference type="Google" id="ProtNLM"/>
    </source>
</evidence>
<dbReference type="PANTHER" id="PTHR13298">
    <property type="entry name" value="CYTOSOLIC REGULATOR PIANISSIMO"/>
    <property type="match status" value="1"/>
</dbReference>
<comment type="caution">
    <text evidence="6">The sequence shown here is derived from an EMBL/GenBank/DDBJ whole genome shotgun (WGS) entry which is preliminary data.</text>
</comment>
<reference evidence="6 7" key="2">
    <citation type="journal article" date="2019" name="G3 (Bethesda)">
        <title>Hybrid Assembly of the Genome of the Entomopathogenic Nematode Steinernema carpocapsae Identifies the X-Chromosome.</title>
        <authorList>
            <person name="Serra L."/>
            <person name="Macchietto M."/>
            <person name="Macias-Munoz A."/>
            <person name="McGill C.J."/>
            <person name="Rodriguez I.M."/>
            <person name="Rodriguez B."/>
            <person name="Murad R."/>
            <person name="Mortazavi A."/>
        </authorList>
    </citation>
    <scope>NUCLEOTIDE SEQUENCE [LARGE SCALE GENOMIC DNA]</scope>
    <source>
        <strain evidence="6 7">ALL</strain>
    </source>
</reference>
<evidence type="ECO:0000313" key="6">
    <source>
        <dbReference type="EMBL" id="TKR63103.1"/>
    </source>
</evidence>
<feature type="region of interest" description="Disordered" evidence="2">
    <location>
        <begin position="1"/>
        <end position="24"/>
    </location>
</feature>
<dbReference type="GO" id="GO:0051897">
    <property type="term" value="P:positive regulation of phosphatidylinositol 3-kinase/protein kinase B signal transduction"/>
    <property type="evidence" value="ECO:0007669"/>
    <property type="project" value="TreeGrafter"/>
</dbReference>
<comment type="similarity">
    <text evidence="1">Belongs to the RICTOR family.</text>
</comment>
<dbReference type="SMART" id="SM01310">
    <property type="entry name" value="RICTOR_V"/>
    <property type="match status" value="1"/>
</dbReference>
<organism evidence="6 7">
    <name type="scientific">Steinernema carpocapsae</name>
    <name type="common">Entomopathogenic nematode</name>
    <dbReference type="NCBI Taxonomy" id="34508"/>
    <lineage>
        <taxon>Eukaryota</taxon>
        <taxon>Metazoa</taxon>
        <taxon>Ecdysozoa</taxon>
        <taxon>Nematoda</taxon>
        <taxon>Chromadorea</taxon>
        <taxon>Rhabditida</taxon>
        <taxon>Tylenchina</taxon>
        <taxon>Panagrolaimomorpha</taxon>
        <taxon>Strongyloidoidea</taxon>
        <taxon>Steinernematidae</taxon>
        <taxon>Steinernema</taxon>
    </lineage>
</organism>
<dbReference type="InterPro" id="IPR028268">
    <property type="entry name" value="Pianissimo_fam"/>
</dbReference>
<feature type="domain" description="Rapamycin-insensitive companion of mTOR N-terminal" evidence="4">
    <location>
        <begin position="52"/>
        <end position="431"/>
    </location>
</feature>
<evidence type="ECO:0000256" key="1">
    <source>
        <dbReference type="ARBA" id="ARBA00008878"/>
    </source>
</evidence>
<dbReference type="InterPro" id="IPR016024">
    <property type="entry name" value="ARM-type_fold"/>
</dbReference>
<dbReference type="SMART" id="SM01308">
    <property type="entry name" value="RICTOR_N"/>
    <property type="match status" value="1"/>
</dbReference>
<dbReference type="SMART" id="SM01307">
    <property type="entry name" value="RICTOR_M"/>
    <property type="match status" value="1"/>
</dbReference>
<proteinExistence type="inferred from homology"/>
<gene>
    <name evidence="6" type="ORF">L596_026978</name>
</gene>
<feature type="region of interest" description="Disordered" evidence="2">
    <location>
        <begin position="1012"/>
        <end position="1034"/>
    </location>
</feature>
<dbReference type="EMBL" id="AZBU02000010">
    <property type="protein sequence ID" value="TKR63103.1"/>
    <property type="molecule type" value="Genomic_DNA"/>
</dbReference>
<dbReference type="Pfam" id="PF14664">
    <property type="entry name" value="RICTOR_N"/>
    <property type="match status" value="1"/>
</dbReference>